<dbReference type="GO" id="GO:0016594">
    <property type="term" value="F:glycine binding"/>
    <property type="evidence" value="ECO:0007669"/>
    <property type="project" value="TreeGrafter"/>
</dbReference>
<dbReference type="InterPro" id="IPR015421">
    <property type="entry name" value="PyrdxlP-dep_Trfase_major"/>
</dbReference>
<dbReference type="GO" id="GO:0005960">
    <property type="term" value="C:glycine cleavage complex"/>
    <property type="evidence" value="ECO:0007669"/>
    <property type="project" value="TreeGrafter"/>
</dbReference>
<comment type="caution">
    <text evidence="2">The sequence shown here is derived from an EMBL/GenBank/DDBJ whole genome shotgun (WGS) entry which is preliminary data.</text>
</comment>
<gene>
    <name evidence="2" type="ORF">GWO12_05105</name>
</gene>
<dbReference type="SUPFAM" id="SSF53383">
    <property type="entry name" value="PLP-dependent transferases"/>
    <property type="match status" value="1"/>
</dbReference>
<feature type="non-terminal residue" evidence="2">
    <location>
        <position position="1"/>
    </location>
</feature>
<accession>A0AAE5CCP4</accession>
<dbReference type="GO" id="GO:0030170">
    <property type="term" value="F:pyridoxal phosphate binding"/>
    <property type="evidence" value="ECO:0007669"/>
    <property type="project" value="TreeGrafter"/>
</dbReference>
<dbReference type="InterPro" id="IPR020581">
    <property type="entry name" value="GDC_P"/>
</dbReference>
<dbReference type="EC" id="1.4.4.2" evidence="2"/>
<dbReference type="Gene3D" id="3.40.640.10">
    <property type="entry name" value="Type I PLP-dependent aspartate aminotransferase-like (Major domain)"/>
    <property type="match status" value="1"/>
</dbReference>
<name>A0AAE5CCP4_9BACT</name>
<comment type="function">
    <text evidence="1">The glycine cleavage system catalyzes the degradation of glycine. The P protein binds the alpha-amino group of glycine through its pyridoxal phosphate cofactor; CO(2) is released and the remaining methylamine moiety is then transferred to the lipoamide cofactor of the H protein.</text>
</comment>
<keyword evidence="2" id="KW-0560">Oxidoreductase</keyword>
<reference evidence="2 3" key="1">
    <citation type="submission" date="2020-01" db="EMBL/GenBank/DDBJ databases">
        <title>Genomes assembled from Gulf of Kutch pelagic sediment metagenomes.</title>
        <authorList>
            <person name="Chandrashekar M."/>
            <person name="Mahajan M.S."/>
            <person name="Dave K.J."/>
            <person name="Vatsa P."/>
            <person name="Nathani N.M."/>
        </authorList>
    </citation>
    <scope>NUCLEOTIDE SEQUENCE [LARGE SCALE GENOMIC DNA]</scope>
    <source>
        <strain evidence="2">KS3-K002</strain>
    </source>
</reference>
<organism evidence="2 3">
    <name type="scientific">Candidatus Kutchimonas denitrificans</name>
    <dbReference type="NCBI Taxonomy" id="3056748"/>
    <lineage>
        <taxon>Bacteria</taxon>
        <taxon>Pseudomonadati</taxon>
        <taxon>Gemmatimonadota</taxon>
        <taxon>Gemmatimonadia</taxon>
        <taxon>Candidatus Palauibacterales</taxon>
        <taxon>Candidatus Palauibacteraceae</taxon>
        <taxon>Candidatus Kutchimonas</taxon>
    </lineage>
</organism>
<feature type="non-terminal residue" evidence="2">
    <location>
        <position position="123"/>
    </location>
</feature>
<dbReference type="Proteomes" id="UP000702544">
    <property type="component" value="Unassembled WGS sequence"/>
</dbReference>
<dbReference type="PANTHER" id="PTHR11773:SF1">
    <property type="entry name" value="GLYCINE DEHYDROGENASE (DECARBOXYLATING), MITOCHONDRIAL"/>
    <property type="match status" value="1"/>
</dbReference>
<evidence type="ECO:0000313" key="3">
    <source>
        <dbReference type="Proteomes" id="UP000702544"/>
    </source>
</evidence>
<dbReference type="AlphaFoldDB" id="A0AAE5CCP4"/>
<dbReference type="EMBL" id="JAACAK010000043">
    <property type="protein sequence ID" value="NIR74474.1"/>
    <property type="molecule type" value="Genomic_DNA"/>
</dbReference>
<dbReference type="InterPro" id="IPR015424">
    <property type="entry name" value="PyrdxlP-dep_Trfase"/>
</dbReference>
<evidence type="ECO:0000256" key="1">
    <source>
        <dbReference type="ARBA" id="ARBA00003788"/>
    </source>
</evidence>
<evidence type="ECO:0000313" key="2">
    <source>
        <dbReference type="EMBL" id="NIR74474.1"/>
    </source>
</evidence>
<dbReference type="PANTHER" id="PTHR11773">
    <property type="entry name" value="GLYCINE DEHYDROGENASE, DECARBOXYLATING"/>
    <property type="match status" value="1"/>
</dbReference>
<sequence length="123" mass="13000">GAHPLLPDALVQGSLEILWRLEALLKEITGFPAGTLQPAAGAQGELTGVLLIRARLDAKGERRRYMLVPDSAHGTNPASAHIAGFEVREVKSLADGTVDIAHLEEQMDADVAGLMLTNPNTLG</sequence>
<dbReference type="GO" id="GO:0004375">
    <property type="term" value="F:glycine dehydrogenase (decarboxylating) activity"/>
    <property type="evidence" value="ECO:0007669"/>
    <property type="project" value="UniProtKB-EC"/>
</dbReference>
<dbReference type="GO" id="GO:0005829">
    <property type="term" value="C:cytosol"/>
    <property type="evidence" value="ECO:0007669"/>
    <property type="project" value="TreeGrafter"/>
</dbReference>
<protein>
    <submittedName>
        <fullName evidence="2">Aminomethyl-transferring glycine dehydrogenase subunit GcvPB</fullName>
        <ecNumber evidence="2">1.4.4.2</ecNumber>
    </submittedName>
</protein>
<dbReference type="GO" id="GO:0019464">
    <property type="term" value="P:glycine decarboxylation via glycine cleavage system"/>
    <property type="evidence" value="ECO:0007669"/>
    <property type="project" value="TreeGrafter"/>
</dbReference>
<proteinExistence type="predicted"/>